<evidence type="ECO:0000256" key="1">
    <source>
        <dbReference type="SAM" id="MobiDB-lite"/>
    </source>
</evidence>
<dbReference type="NCBIfam" id="TIGR01537">
    <property type="entry name" value="portal_HK97"/>
    <property type="match status" value="1"/>
</dbReference>
<feature type="region of interest" description="Disordered" evidence="1">
    <location>
        <begin position="375"/>
        <end position="407"/>
    </location>
</feature>
<comment type="caution">
    <text evidence="2">The sequence shown here is derived from an EMBL/GenBank/DDBJ whole genome shotgun (WGS) entry which is preliminary data.</text>
</comment>
<gene>
    <name evidence="2" type="ORF">GGD88_003255</name>
</gene>
<evidence type="ECO:0000313" key="3">
    <source>
        <dbReference type="Proteomes" id="UP000555728"/>
    </source>
</evidence>
<keyword evidence="3" id="KW-1185">Reference proteome</keyword>
<dbReference type="AlphaFoldDB" id="A0A7W6WLK4"/>
<dbReference type="InterPro" id="IPR006427">
    <property type="entry name" value="Portal_HK97"/>
</dbReference>
<dbReference type="EMBL" id="JACIGI010000039">
    <property type="protein sequence ID" value="MBB4287506.1"/>
    <property type="molecule type" value="Genomic_DNA"/>
</dbReference>
<dbReference type="Pfam" id="PF04860">
    <property type="entry name" value="Phage_portal"/>
    <property type="match status" value="1"/>
</dbReference>
<evidence type="ECO:0000313" key="2">
    <source>
        <dbReference type="EMBL" id="MBB4287506.1"/>
    </source>
</evidence>
<accession>A0A7W6WLK4</accession>
<name>A0A7W6WLK4_9PROT</name>
<reference evidence="2 3" key="1">
    <citation type="submission" date="2020-08" db="EMBL/GenBank/DDBJ databases">
        <title>Genome sequencing of Purple Non-Sulfur Bacteria from various extreme environments.</title>
        <authorList>
            <person name="Mayer M."/>
        </authorList>
    </citation>
    <scope>NUCLEOTIDE SEQUENCE [LARGE SCALE GENOMIC DNA]</scope>
    <source>
        <strain evidence="2 3">JA135</strain>
    </source>
</reference>
<dbReference type="RefSeq" id="WP_184437322.1">
    <property type="nucleotide sequence ID" value="NZ_JACIGI010000039.1"/>
</dbReference>
<proteinExistence type="predicted"/>
<protein>
    <submittedName>
        <fullName evidence="2">HK97 family phage portal protein</fullName>
    </submittedName>
</protein>
<sequence>MAGQDNAMSFLRRILGLETRAGSLGELEALLREAHGTAAGIAVSADAALEYPAVLGAVRAISESVAMLPCHLYRRDGDDRRRADDHPLEPILSRLPCPWVTAYQFRADMTAALILDGQAFAHIARASDGRVLEVVPLPRKSVTVETDASTLEPRYRLSLSDGTQRHLDRTEVFHLRGLGIQPNTGLSLIHAGRHAIGLGIALERHASRIMARGARPSGVVTAPEGVKGDVLERLKLSLQRFHTGDNAGGTLLLEGKGASFTPLTFNAVDSQFQEMRTFQVAEVSRILRVPLSLLSEMSRVTHANAESLGRQFLSLTLLPYLRLWTETIYRDLLTEDEREDYYAEHTTGALEMADLGSRIDAYVKAIAGGLMTADEARGKENLPPEGGEAGRLRFPLNTGSEGQGDGD</sequence>
<dbReference type="Proteomes" id="UP000555728">
    <property type="component" value="Unassembled WGS sequence"/>
</dbReference>
<dbReference type="InterPro" id="IPR006944">
    <property type="entry name" value="Phage/GTA_portal"/>
</dbReference>
<organism evidence="2 3">
    <name type="scientific">Roseospira goensis</name>
    <dbReference type="NCBI Taxonomy" id="391922"/>
    <lineage>
        <taxon>Bacteria</taxon>
        <taxon>Pseudomonadati</taxon>
        <taxon>Pseudomonadota</taxon>
        <taxon>Alphaproteobacteria</taxon>
        <taxon>Rhodospirillales</taxon>
        <taxon>Rhodospirillaceae</taxon>
        <taxon>Roseospira</taxon>
    </lineage>
</organism>